<reference evidence="9" key="1">
    <citation type="submission" date="2007-02" db="EMBL/GenBank/DDBJ databases">
        <title>Complete sequence of Pyrobaculum calidifontis JCM 11548.</title>
        <authorList>
            <consortium name="US DOE Joint Genome Institute"/>
            <person name="Copeland A."/>
            <person name="Lucas S."/>
            <person name="Lapidus A."/>
            <person name="Barry K."/>
            <person name="Glavina del Rio T."/>
            <person name="Dalin E."/>
            <person name="Tice H."/>
            <person name="Pitluck S."/>
            <person name="Chain P."/>
            <person name="Malfatti S."/>
            <person name="Shin M."/>
            <person name="Vergez L."/>
            <person name="Schmutz J."/>
            <person name="Larimer F."/>
            <person name="Land M."/>
            <person name="Hauser L."/>
            <person name="Kyrpides N."/>
            <person name="Mikhailova N."/>
            <person name="Cozen A.E."/>
            <person name="Fitz-Gibbon S.T."/>
            <person name="House C.H."/>
            <person name="Saltikov C."/>
            <person name="Lowe T.M."/>
            <person name="Richardson P."/>
        </authorList>
    </citation>
    <scope>NUCLEOTIDE SEQUENCE [LARGE SCALE GENOMIC DNA]</scope>
    <source>
        <strain evidence="9">JCM 11548</strain>
    </source>
</reference>
<dbReference type="Gene3D" id="1.10.3720.10">
    <property type="entry name" value="MetI-like"/>
    <property type="match status" value="1"/>
</dbReference>
<evidence type="ECO:0000313" key="9">
    <source>
        <dbReference type="EMBL" id="ABO08778.1"/>
    </source>
</evidence>
<evidence type="ECO:0000256" key="1">
    <source>
        <dbReference type="ARBA" id="ARBA00004651"/>
    </source>
</evidence>
<evidence type="ECO:0000313" key="10">
    <source>
        <dbReference type="Proteomes" id="UP000001431"/>
    </source>
</evidence>
<dbReference type="InterPro" id="IPR000515">
    <property type="entry name" value="MetI-like"/>
</dbReference>
<dbReference type="CDD" id="cd06261">
    <property type="entry name" value="TM_PBP2"/>
    <property type="match status" value="1"/>
</dbReference>
<evidence type="ECO:0000256" key="3">
    <source>
        <dbReference type="ARBA" id="ARBA00022475"/>
    </source>
</evidence>
<comment type="subcellular location">
    <subcellularLocation>
        <location evidence="1 7">Cell membrane</location>
        <topology evidence="1 7">Multi-pass membrane protein</topology>
    </subcellularLocation>
</comment>
<evidence type="ECO:0000256" key="6">
    <source>
        <dbReference type="ARBA" id="ARBA00023136"/>
    </source>
</evidence>
<dbReference type="PANTHER" id="PTHR43005:SF1">
    <property type="entry name" value="SPERMIDINE_PUTRESCINE TRANSPORT SYSTEM PERMEASE PROTEIN"/>
    <property type="match status" value="1"/>
</dbReference>
<name>A3MVW1_PYRCJ</name>
<feature type="transmembrane region" description="Helical" evidence="7">
    <location>
        <begin position="73"/>
        <end position="94"/>
    </location>
</feature>
<keyword evidence="4 7" id="KW-0812">Transmembrane</keyword>
<dbReference type="Pfam" id="PF00528">
    <property type="entry name" value="BPD_transp_1"/>
    <property type="match status" value="1"/>
</dbReference>
<evidence type="ECO:0000256" key="4">
    <source>
        <dbReference type="ARBA" id="ARBA00022692"/>
    </source>
</evidence>
<dbReference type="HOGENOM" id="CLU_016047_0_0_2"/>
<sequence length="288" mass="31412">MRQYLVFLVAPLVFLAVFTFYPAVATFVYSFYTGGGFGFDNYAKVLTDTNPLRALVLPTLSGTPPWGALVHNVVWIAIHVPVVTVLGLLLAFVLKYYVVGSNVVKGVVFLGMVVPPAVSGLIIRFMFDRDIGLVPMFFSALGVKELAVTWIAYPGLALYALILGSVWVWLGFSVTIFAAALEAVPKSHIEAARVFGASSWQIFRRVVVPEVRPAIIIVVVMTVLWDMKIFDVVFASTGGGPGGATNVLALVMYNYFARLLDYYRSAAVAVILTLLVVPAIVVAIKRWL</sequence>
<dbReference type="OrthoDB" id="45815at2157"/>
<keyword evidence="10" id="KW-1185">Reference proteome</keyword>
<proteinExistence type="inferred from homology"/>
<dbReference type="GO" id="GO:0005886">
    <property type="term" value="C:plasma membrane"/>
    <property type="evidence" value="ECO:0007669"/>
    <property type="project" value="UniProtKB-SubCell"/>
</dbReference>
<accession>A3MVW1</accession>
<dbReference type="PANTHER" id="PTHR43005">
    <property type="entry name" value="BLR7065 PROTEIN"/>
    <property type="match status" value="1"/>
</dbReference>
<feature type="transmembrane region" description="Helical" evidence="7">
    <location>
        <begin position="262"/>
        <end position="284"/>
    </location>
</feature>
<dbReference type="InterPro" id="IPR035906">
    <property type="entry name" value="MetI-like_sf"/>
</dbReference>
<keyword evidence="2 7" id="KW-0813">Transport</keyword>
<dbReference type="SUPFAM" id="SSF161098">
    <property type="entry name" value="MetI-like"/>
    <property type="match status" value="1"/>
</dbReference>
<evidence type="ECO:0000256" key="7">
    <source>
        <dbReference type="RuleBase" id="RU363032"/>
    </source>
</evidence>
<dbReference type="GO" id="GO:0055085">
    <property type="term" value="P:transmembrane transport"/>
    <property type="evidence" value="ECO:0007669"/>
    <property type="project" value="InterPro"/>
</dbReference>
<feature type="transmembrane region" description="Helical" evidence="7">
    <location>
        <begin position="156"/>
        <end position="181"/>
    </location>
</feature>
<keyword evidence="5 7" id="KW-1133">Transmembrane helix</keyword>
<feature type="domain" description="ABC transmembrane type-1" evidence="8">
    <location>
        <begin position="69"/>
        <end position="283"/>
    </location>
</feature>
<dbReference type="AlphaFoldDB" id="A3MVW1"/>
<dbReference type="KEGG" id="pcl:Pcal_1356"/>
<dbReference type="STRING" id="410359.Pcal_1356"/>
<feature type="transmembrane region" description="Helical" evidence="7">
    <location>
        <begin position="202"/>
        <end position="225"/>
    </location>
</feature>
<dbReference type="PROSITE" id="PS50928">
    <property type="entry name" value="ABC_TM1"/>
    <property type="match status" value="1"/>
</dbReference>
<feature type="transmembrane region" description="Helical" evidence="7">
    <location>
        <begin position="106"/>
        <end position="127"/>
    </location>
</feature>
<keyword evidence="3" id="KW-1003">Cell membrane</keyword>
<evidence type="ECO:0000259" key="8">
    <source>
        <dbReference type="PROSITE" id="PS50928"/>
    </source>
</evidence>
<organism evidence="9 10">
    <name type="scientific">Pyrobaculum calidifontis (strain DSM 21063 / JCM 11548 / VA1)</name>
    <dbReference type="NCBI Taxonomy" id="410359"/>
    <lineage>
        <taxon>Archaea</taxon>
        <taxon>Thermoproteota</taxon>
        <taxon>Thermoprotei</taxon>
        <taxon>Thermoproteales</taxon>
        <taxon>Thermoproteaceae</taxon>
        <taxon>Pyrobaculum</taxon>
    </lineage>
</organism>
<keyword evidence="6 7" id="KW-0472">Membrane</keyword>
<evidence type="ECO:0000256" key="2">
    <source>
        <dbReference type="ARBA" id="ARBA00022448"/>
    </source>
</evidence>
<dbReference type="eggNOG" id="arCOG00157">
    <property type="taxonomic scope" value="Archaea"/>
</dbReference>
<gene>
    <name evidence="9" type="ordered locus">Pcal_1356</name>
</gene>
<dbReference type="Proteomes" id="UP000001431">
    <property type="component" value="Chromosome"/>
</dbReference>
<evidence type="ECO:0000256" key="5">
    <source>
        <dbReference type="ARBA" id="ARBA00022989"/>
    </source>
</evidence>
<dbReference type="EMBL" id="CP000561">
    <property type="protein sequence ID" value="ABO08778.1"/>
    <property type="molecule type" value="Genomic_DNA"/>
</dbReference>
<protein>
    <submittedName>
        <fullName evidence="9">Carbohydrate ABC transporter membrane protein 1, CUT1 family</fullName>
    </submittedName>
</protein>
<comment type="similarity">
    <text evidence="7">Belongs to the binding-protein-dependent transport system permease family.</text>
</comment>